<dbReference type="InterPro" id="IPR043502">
    <property type="entry name" value="DNA/RNA_pol_sf"/>
</dbReference>
<evidence type="ECO:0000256" key="2">
    <source>
        <dbReference type="SAM" id="MobiDB-lite"/>
    </source>
</evidence>
<keyword evidence="1" id="KW-0863">Zinc-finger</keyword>
<dbReference type="SUPFAM" id="SSF56672">
    <property type="entry name" value="DNA/RNA polymerases"/>
    <property type="match status" value="1"/>
</dbReference>
<keyword evidence="1" id="KW-0479">Metal-binding</keyword>
<dbReference type="InterPro" id="IPR001878">
    <property type="entry name" value="Znf_CCHC"/>
</dbReference>
<dbReference type="InterPro" id="IPR021109">
    <property type="entry name" value="Peptidase_aspartic_dom_sf"/>
</dbReference>
<dbReference type="PANTHER" id="PTHR37984">
    <property type="entry name" value="PROTEIN CBG26694"/>
    <property type="match status" value="1"/>
</dbReference>
<dbReference type="GO" id="GO:0008270">
    <property type="term" value="F:zinc ion binding"/>
    <property type="evidence" value="ECO:0007669"/>
    <property type="project" value="UniProtKB-KW"/>
</dbReference>
<feature type="region of interest" description="Disordered" evidence="2">
    <location>
        <begin position="193"/>
        <end position="229"/>
    </location>
</feature>
<reference evidence="5" key="1">
    <citation type="journal article" date="2008" name="Insect Biochem. Mol. Biol.">
        <title>The genome of a lepidopteran model insect, the silkworm Bombyx mori.</title>
        <authorList>
            <consortium name="International Silkworm Genome Consortium"/>
        </authorList>
    </citation>
    <scope>NUCLEOTIDE SEQUENCE [LARGE SCALE GENOMIC DNA]</scope>
    <source>
        <strain evidence="5">p50T</strain>
    </source>
</reference>
<dbReference type="AlphaFoldDB" id="A0A8R2R0I2"/>
<dbReference type="Gene3D" id="2.40.70.10">
    <property type="entry name" value="Acid Proteases"/>
    <property type="match status" value="1"/>
</dbReference>
<evidence type="ECO:0000256" key="1">
    <source>
        <dbReference type="PROSITE-ProRule" id="PRU00047"/>
    </source>
</evidence>
<dbReference type="Gene3D" id="3.10.10.10">
    <property type="entry name" value="HIV Type 1 Reverse Transcriptase, subunit A, domain 1"/>
    <property type="match status" value="1"/>
</dbReference>
<sequence length="534" mass="60583">MSYLGNLPIYDHKTCEWSIFKSRLTQFLKVNDVSEEKKSAILITHLSDEAYRLVRNLAYPKDADSFSYVELVSLLDNHFKPKKCSYTDKARFYGATRTPGESLGDWAARLRGLASYCEFGAALETNLTDRFVLGLGSGPARDKLYEQDPSKMKIDRALEIAQQAESAREAKFMEVSVKEEPVYRASFTLDDRREANRRARTSEPSSGYSGQRQRSHLGDGQSVRGQQPRRDFPRCSVCGLRNHDEEKCRYKGYRCQKCGEKGHLKKVCDKNVQINNICDDHDKGVGHIPDPDLCEECHNYSLKYVSDKPINLKLLLGGKSITMELDSGSGTSVISKSLYDTLFSKCKLNKCNIKMCLYNGHKISPEGYFDIEAKFNQQQKNLKLFVIKNGGPPLLGRDFMSAFGVTFTTGLHNICYTDKDVQSLLEQFPDLWRDELGSFTKFQVDLKLKEDAVPKFFKPRTVPFALKAKVEAELDRLVRLGILVPINHSKYATPIVPILKNNGTVKIAGDYSITLNKDLLIDKYPLPRIEELRS</sequence>
<dbReference type="SUPFAM" id="SSF50630">
    <property type="entry name" value="Acid proteases"/>
    <property type="match status" value="1"/>
</dbReference>
<name>A0A8R2R0I2_BOMMO</name>
<feature type="compositionally biased region" description="Polar residues" evidence="2">
    <location>
        <begin position="202"/>
        <end position="212"/>
    </location>
</feature>
<evidence type="ECO:0000259" key="3">
    <source>
        <dbReference type="PROSITE" id="PS50158"/>
    </source>
</evidence>
<protein>
    <recommendedName>
        <fullName evidence="3">CCHC-type domain-containing protein</fullName>
    </recommendedName>
</protein>
<dbReference type="EnsemblMetazoa" id="XM_038017693.1">
    <property type="protein sequence ID" value="XP_037873621.1"/>
    <property type="gene ID" value="LOC119629970"/>
</dbReference>
<dbReference type="PROSITE" id="PS50158">
    <property type="entry name" value="ZF_CCHC"/>
    <property type="match status" value="1"/>
</dbReference>
<organism evidence="4 5">
    <name type="scientific">Bombyx mori</name>
    <name type="common">Silk moth</name>
    <dbReference type="NCBI Taxonomy" id="7091"/>
    <lineage>
        <taxon>Eukaryota</taxon>
        <taxon>Metazoa</taxon>
        <taxon>Ecdysozoa</taxon>
        <taxon>Arthropoda</taxon>
        <taxon>Hexapoda</taxon>
        <taxon>Insecta</taxon>
        <taxon>Pterygota</taxon>
        <taxon>Neoptera</taxon>
        <taxon>Endopterygota</taxon>
        <taxon>Lepidoptera</taxon>
        <taxon>Glossata</taxon>
        <taxon>Ditrysia</taxon>
        <taxon>Bombycoidea</taxon>
        <taxon>Bombycidae</taxon>
        <taxon>Bombycinae</taxon>
        <taxon>Bombyx</taxon>
    </lineage>
</organism>
<dbReference type="InterPro" id="IPR050951">
    <property type="entry name" value="Retrovirus_Pol_polyprotein"/>
</dbReference>
<accession>A0A8R2R0I2</accession>
<evidence type="ECO:0000313" key="4">
    <source>
        <dbReference type="EnsemblMetazoa" id="XP_037873621.1"/>
    </source>
</evidence>
<keyword evidence="1" id="KW-0862">Zinc</keyword>
<feature type="domain" description="CCHC-type" evidence="3">
    <location>
        <begin position="254"/>
        <end position="270"/>
    </location>
</feature>
<reference evidence="4" key="2">
    <citation type="submission" date="2022-06" db="UniProtKB">
        <authorList>
            <consortium name="EnsemblMetazoa"/>
        </authorList>
    </citation>
    <scope>IDENTIFICATION</scope>
    <source>
        <strain evidence="4">p50T (Dazao)</strain>
    </source>
</reference>
<evidence type="ECO:0000313" key="5">
    <source>
        <dbReference type="Proteomes" id="UP000005204"/>
    </source>
</evidence>
<dbReference type="GO" id="GO:0003676">
    <property type="term" value="F:nucleic acid binding"/>
    <property type="evidence" value="ECO:0007669"/>
    <property type="project" value="InterPro"/>
</dbReference>
<proteinExistence type="predicted"/>
<keyword evidence="5" id="KW-1185">Reference proteome</keyword>
<dbReference type="GO" id="GO:0071897">
    <property type="term" value="P:DNA biosynthetic process"/>
    <property type="evidence" value="ECO:0007669"/>
    <property type="project" value="UniProtKB-ARBA"/>
</dbReference>
<dbReference type="Proteomes" id="UP000005204">
    <property type="component" value="Unassembled WGS sequence"/>
</dbReference>
<dbReference type="PANTHER" id="PTHR37984:SF13">
    <property type="entry name" value="RIBONUCLEASE H"/>
    <property type="match status" value="1"/>
</dbReference>